<gene>
    <name evidence="1" type="ORF">HPLM_LOCUS19410</name>
</gene>
<reference evidence="3" key="1">
    <citation type="submission" date="2017-02" db="UniProtKB">
        <authorList>
            <consortium name="WormBaseParasite"/>
        </authorList>
    </citation>
    <scope>IDENTIFICATION</scope>
</reference>
<accession>A0A0N4X4X5</accession>
<evidence type="ECO:0000313" key="1">
    <source>
        <dbReference type="EMBL" id="VDO77028.1"/>
    </source>
</evidence>
<dbReference type="WBParaSite" id="HPLM_0001941701-mRNA-1">
    <property type="protein sequence ID" value="HPLM_0001941701-mRNA-1"/>
    <property type="gene ID" value="HPLM_0001941701"/>
</dbReference>
<dbReference type="OrthoDB" id="7444419at2759"/>
<evidence type="ECO:0000313" key="2">
    <source>
        <dbReference type="Proteomes" id="UP000268014"/>
    </source>
</evidence>
<keyword evidence="2" id="KW-1185">Reference proteome</keyword>
<organism evidence="3">
    <name type="scientific">Haemonchus placei</name>
    <name type="common">Barber's pole worm</name>
    <dbReference type="NCBI Taxonomy" id="6290"/>
    <lineage>
        <taxon>Eukaryota</taxon>
        <taxon>Metazoa</taxon>
        <taxon>Ecdysozoa</taxon>
        <taxon>Nematoda</taxon>
        <taxon>Chromadorea</taxon>
        <taxon>Rhabditida</taxon>
        <taxon>Rhabditina</taxon>
        <taxon>Rhabditomorpha</taxon>
        <taxon>Strongyloidea</taxon>
        <taxon>Trichostrongylidae</taxon>
        <taxon>Haemonchus</taxon>
    </lineage>
</organism>
<dbReference type="EMBL" id="UZAF01021293">
    <property type="protein sequence ID" value="VDO77028.1"/>
    <property type="molecule type" value="Genomic_DNA"/>
</dbReference>
<name>A0A0N4X4X5_HAEPC</name>
<protein>
    <submittedName>
        <fullName evidence="3">RHH_1 domain-containing protein</fullName>
    </submittedName>
</protein>
<evidence type="ECO:0000313" key="3">
    <source>
        <dbReference type="WBParaSite" id="HPLM_0001941701-mRNA-1"/>
    </source>
</evidence>
<dbReference type="Proteomes" id="UP000268014">
    <property type="component" value="Unassembled WGS sequence"/>
</dbReference>
<reference evidence="1 2" key="2">
    <citation type="submission" date="2018-11" db="EMBL/GenBank/DDBJ databases">
        <authorList>
            <consortium name="Pathogen Informatics"/>
        </authorList>
    </citation>
    <scope>NUCLEOTIDE SEQUENCE [LARGE SCALE GENOMIC DNA]</scope>
    <source>
        <strain evidence="1 2">MHpl1</strain>
    </source>
</reference>
<proteinExistence type="predicted"/>
<dbReference type="AlphaFoldDB" id="A0A0N4X4X5"/>
<sequence length="113" mass="13249">MPRFIESRTWQLIGMRPASNSAAACNNVFDKIRMLVNQMVSAGQLIRIAQDALWTEKILDEFPYSMKKKVLITIQSKGEVKIEDIMNELEKEIEVKKFVKSRLRNFSKHDYNR</sequence>